<evidence type="ECO:0000256" key="1">
    <source>
        <dbReference type="SAM" id="MobiDB-lite"/>
    </source>
</evidence>
<dbReference type="Proteomes" id="UP000250079">
    <property type="component" value="Chromosome"/>
</dbReference>
<name>A0A2Z2NGV0_9GAMM</name>
<organism evidence="2 3">
    <name type="scientific">Granulosicoccus antarcticus IMCC3135</name>
    <dbReference type="NCBI Taxonomy" id="1192854"/>
    <lineage>
        <taxon>Bacteria</taxon>
        <taxon>Pseudomonadati</taxon>
        <taxon>Pseudomonadota</taxon>
        <taxon>Gammaproteobacteria</taxon>
        <taxon>Chromatiales</taxon>
        <taxon>Granulosicoccaceae</taxon>
        <taxon>Granulosicoccus</taxon>
    </lineage>
</organism>
<accession>A0A2Z2NGV0</accession>
<dbReference type="AlphaFoldDB" id="A0A2Z2NGV0"/>
<proteinExistence type="predicted"/>
<feature type="region of interest" description="Disordered" evidence="1">
    <location>
        <begin position="19"/>
        <end position="42"/>
    </location>
</feature>
<dbReference type="RefSeq" id="WP_088916056.1">
    <property type="nucleotide sequence ID" value="NZ_CP018632.1"/>
</dbReference>
<protein>
    <submittedName>
        <fullName evidence="2">Uncharacterized protein</fullName>
    </submittedName>
</protein>
<reference evidence="2 3" key="1">
    <citation type="submission" date="2016-12" db="EMBL/GenBank/DDBJ databases">
        <authorList>
            <person name="Song W.-J."/>
            <person name="Kurnit D.M."/>
        </authorList>
    </citation>
    <scope>NUCLEOTIDE SEQUENCE [LARGE SCALE GENOMIC DNA]</scope>
    <source>
        <strain evidence="2 3">IMCC3135</strain>
    </source>
</reference>
<evidence type="ECO:0000313" key="3">
    <source>
        <dbReference type="Proteomes" id="UP000250079"/>
    </source>
</evidence>
<sequence>MVGPLTNRSTSVLDQIQSRTSIDEDAYQNPTDSSDPGWFLPGSHSGLRTIDTSLNPNLQGVGPEAIASHILSHIGA</sequence>
<evidence type="ECO:0000313" key="2">
    <source>
        <dbReference type="EMBL" id="ASJ70516.1"/>
    </source>
</evidence>
<gene>
    <name evidence="2" type="ORF">IMCC3135_02010</name>
</gene>
<keyword evidence="3" id="KW-1185">Reference proteome</keyword>
<dbReference type="EMBL" id="CP018632">
    <property type="protein sequence ID" value="ASJ70516.1"/>
    <property type="molecule type" value="Genomic_DNA"/>
</dbReference>
<dbReference type="KEGG" id="gai:IMCC3135_02010"/>